<evidence type="ECO:0000256" key="1">
    <source>
        <dbReference type="ARBA" id="ARBA00004225"/>
    </source>
</evidence>
<comment type="similarity">
    <text evidence="2">Belongs to the sideroflexin family.</text>
</comment>
<evidence type="ECO:0000256" key="3">
    <source>
        <dbReference type="ARBA" id="ARBA00022448"/>
    </source>
</evidence>
<evidence type="ECO:0000256" key="4">
    <source>
        <dbReference type="ARBA" id="ARBA00022692"/>
    </source>
</evidence>
<dbReference type="PANTHER" id="PTHR11153">
    <property type="entry name" value="SIDEROFLEXIN"/>
    <property type="match status" value="1"/>
</dbReference>
<evidence type="ECO:0000256" key="9">
    <source>
        <dbReference type="SAM" id="Phobius"/>
    </source>
</evidence>
<dbReference type="Proteomes" id="UP001165085">
    <property type="component" value="Unassembled WGS sequence"/>
</dbReference>
<dbReference type="GO" id="GO:0140300">
    <property type="term" value="P:serine import into mitochondrion"/>
    <property type="evidence" value="ECO:0007669"/>
    <property type="project" value="TreeGrafter"/>
</dbReference>
<proteinExistence type="inferred from homology"/>
<evidence type="ECO:0000256" key="6">
    <source>
        <dbReference type="ARBA" id="ARBA00022989"/>
    </source>
</evidence>
<comment type="caution">
    <text evidence="10">The sequence shown here is derived from an EMBL/GenBank/DDBJ whole genome shotgun (WGS) entry which is preliminary data.</text>
</comment>
<sequence length="362" mass="39761">MASFPIGKIVASLVAGVGTVCLGTALTEKTEDLSTFPPFRTSFTGSSCYDLSTFNGRFKSQLLNTSPFLLFNTEEELRSKKKIIDDLKTRFEKGEKLEFDQQQNATLWRDQRIVNAAVHPDTSEIIPMPFRMSGYVPFNGPLAIGMMASSTTPGLLFFNWANQSQNAMINYYNRNASSEMSNGTLAFSYAGAVGSAMLVAYSLSTIVKRNVPNPSTATKLLRFVAFPSSVMASCLNCYIVRSPEIPPGVPLLSSTLTPLPLPPSSLAAKQGVYETVQSRAILQCPVFLIPPILISTIFKNALIRNPAMAVPVTTYLLCVCFGYGLPAANAIYPQISSMKREDVEEEFRDSIKEDRVYFNRGL</sequence>
<keyword evidence="3" id="KW-0813">Transport</keyword>
<gene>
    <name evidence="10" type="ORF">TrST_g163</name>
</gene>
<feature type="transmembrane region" description="Helical" evidence="9">
    <location>
        <begin position="280"/>
        <end position="298"/>
    </location>
</feature>
<keyword evidence="6 9" id="KW-1133">Transmembrane helix</keyword>
<accession>A0A9W7C1W4</accession>
<dbReference type="Pfam" id="PF03820">
    <property type="entry name" value="SFXNs"/>
    <property type="match status" value="1"/>
</dbReference>
<feature type="transmembrane region" description="Helical" evidence="9">
    <location>
        <begin position="142"/>
        <end position="161"/>
    </location>
</feature>
<dbReference type="AlphaFoldDB" id="A0A9W7C1W4"/>
<keyword evidence="11" id="KW-1185">Reference proteome</keyword>
<keyword evidence="8 9" id="KW-0472">Membrane</keyword>
<feature type="transmembrane region" description="Helical" evidence="9">
    <location>
        <begin position="182"/>
        <end position="203"/>
    </location>
</feature>
<feature type="transmembrane region" description="Helical" evidence="9">
    <location>
        <begin position="310"/>
        <end position="332"/>
    </location>
</feature>
<dbReference type="EMBL" id="BRXY01000500">
    <property type="protein sequence ID" value="GMH97732.1"/>
    <property type="molecule type" value="Genomic_DNA"/>
</dbReference>
<keyword evidence="4 9" id="KW-0812">Transmembrane</keyword>
<dbReference type="InterPro" id="IPR004686">
    <property type="entry name" value="Mtc"/>
</dbReference>
<name>A0A9W7C1W4_9STRA</name>
<keyword evidence="5" id="KW-0029">Amino-acid transport</keyword>
<evidence type="ECO:0000256" key="5">
    <source>
        <dbReference type="ARBA" id="ARBA00022970"/>
    </source>
</evidence>
<dbReference type="GO" id="GO:0015075">
    <property type="term" value="F:monoatomic ion transmembrane transporter activity"/>
    <property type="evidence" value="ECO:0007669"/>
    <property type="project" value="InterPro"/>
</dbReference>
<organism evidence="10 11">
    <name type="scientific">Triparma strigata</name>
    <dbReference type="NCBI Taxonomy" id="1606541"/>
    <lineage>
        <taxon>Eukaryota</taxon>
        <taxon>Sar</taxon>
        <taxon>Stramenopiles</taxon>
        <taxon>Ochrophyta</taxon>
        <taxon>Bolidophyceae</taxon>
        <taxon>Parmales</taxon>
        <taxon>Triparmaceae</taxon>
        <taxon>Triparma</taxon>
    </lineage>
</organism>
<dbReference type="PANTHER" id="PTHR11153:SF8">
    <property type="entry name" value="SIDEROFLEXIN-1"/>
    <property type="match status" value="1"/>
</dbReference>
<evidence type="ECO:0000256" key="7">
    <source>
        <dbReference type="ARBA" id="ARBA00023128"/>
    </source>
</evidence>
<feature type="transmembrane region" description="Helical" evidence="9">
    <location>
        <begin position="223"/>
        <end position="240"/>
    </location>
</feature>
<comment type="subcellular location">
    <subcellularLocation>
        <location evidence="1">Mitochondrion membrane</location>
        <topology evidence="1">Multi-pass membrane protein</topology>
    </subcellularLocation>
</comment>
<evidence type="ECO:0000256" key="2">
    <source>
        <dbReference type="ARBA" id="ARBA00005974"/>
    </source>
</evidence>
<keyword evidence="7" id="KW-0496">Mitochondrion</keyword>
<evidence type="ECO:0000313" key="10">
    <source>
        <dbReference type="EMBL" id="GMH97732.1"/>
    </source>
</evidence>
<reference evidence="11" key="1">
    <citation type="journal article" date="2023" name="Commun. Biol.">
        <title>Genome analysis of Parmales, the sister group of diatoms, reveals the evolutionary specialization of diatoms from phago-mixotrophs to photoautotrophs.</title>
        <authorList>
            <person name="Ban H."/>
            <person name="Sato S."/>
            <person name="Yoshikawa S."/>
            <person name="Yamada K."/>
            <person name="Nakamura Y."/>
            <person name="Ichinomiya M."/>
            <person name="Sato N."/>
            <person name="Blanc-Mathieu R."/>
            <person name="Endo H."/>
            <person name="Kuwata A."/>
            <person name="Ogata H."/>
        </authorList>
    </citation>
    <scope>NUCLEOTIDE SEQUENCE [LARGE SCALE GENOMIC DNA]</scope>
    <source>
        <strain evidence="11">NIES 3701</strain>
    </source>
</reference>
<evidence type="ECO:0008006" key="12">
    <source>
        <dbReference type="Google" id="ProtNLM"/>
    </source>
</evidence>
<evidence type="ECO:0000256" key="8">
    <source>
        <dbReference type="ARBA" id="ARBA00023136"/>
    </source>
</evidence>
<dbReference type="GO" id="GO:0005743">
    <property type="term" value="C:mitochondrial inner membrane"/>
    <property type="evidence" value="ECO:0007669"/>
    <property type="project" value="TreeGrafter"/>
</dbReference>
<protein>
    <recommendedName>
        <fullName evidence="12">Sidoreflexin</fullName>
    </recommendedName>
</protein>
<evidence type="ECO:0000313" key="11">
    <source>
        <dbReference type="Proteomes" id="UP001165085"/>
    </source>
</evidence>
<dbReference type="OrthoDB" id="6608471at2759"/>